<evidence type="ECO:0000259" key="2">
    <source>
        <dbReference type="Pfam" id="PF13443"/>
    </source>
</evidence>
<dbReference type="AlphaFoldDB" id="A0A918Q1G2"/>
<feature type="compositionally biased region" description="Low complexity" evidence="1">
    <location>
        <begin position="81"/>
        <end position="98"/>
    </location>
</feature>
<gene>
    <name evidence="3" type="ORF">GCM10010365_57890</name>
</gene>
<evidence type="ECO:0000313" key="3">
    <source>
        <dbReference type="EMBL" id="GGZ29896.1"/>
    </source>
</evidence>
<protein>
    <recommendedName>
        <fullName evidence="2">HTH cro/C1-type domain-containing protein</fullName>
    </recommendedName>
</protein>
<accession>A0A918Q1G2</accession>
<evidence type="ECO:0000313" key="4">
    <source>
        <dbReference type="Proteomes" id="UP000622166"/>
    </source>
</evidence>
<dbReference type="EMBL" id="BMVW01000014">
    <property type="protein sequence ID" value="GGZ29896.1"/>
    <property type="molecule type" value="Genomic_DNA"/>
</dbReference>
<organism evidence="3 4">
    <name type="scientific">Streptomyces poonensis</name>
    <dbReference type="NCBI Taxonomy" id="68255"/>
    <lineage>
        <taxon>Bacteria</taxon>
        <taxon>Bacillati</taxon>
        <taxon>Actinomycetota</taxon>
        <taxon>Actinomycetes</taxon>
        <taxon>Kitasatosporales</taxon>
        <taxon>Streptomycetaceae</taxon>
        <taxon>Streptomyces</taxon>
    </lineage>
</organism>
<dbReference type="Pfam" id="PF13443">
    <property type="entry name" value="HTH_26"/>
    <property type="match status" value="1"/>
</dbReference>
<evidence type="ECO:0000256" key="1">
    <source>
        <dbReference type="SAM" id="MobiDB-lite"/>
    </source>
</evidence>
<sequence>MAAKLDYHWHLRKVMAGRGMFSTTDLLPLLAERGITLSTSQVYRLVVERPERLSLKILMALLDILDCTMDDLIEPIAAAGAVKKPKKAAAGGSAPESEGLGGLRPKRARIRGVDRP</sequence>
<feature type="region of interest" description="Disordered" evidence="1">
    <location>
        <begin position="81"/>
        <end position="116"/>
    </location>
</feature>
<dbReference type="RefSeq" id="WP_189864142.1">
    <property type="nucleotide sequence ID" value="NZ_BMVW01000014.1"/>
</dbReference>
<comment type="caution">
    <text evidence="3">The sequence shown here is derived from an EMBL/GenBank/DDBJ whole genome shotgun (WGS) entry which is preliminary data.</text>
</comment>
<reference evidence="3" key="2">
    <citation type="submission" date="2020-09" db="EMBL/GenBank/DDBJ databases">
        <authorList>
            <person name="Sun Q."/>
            <person name="Ohkuma M."/>
        </authorList>
    </citation>
    <scope>NUCLEOTIDE SEQUENCE</scope>
    <source>
        <strain evidence="3">JCM 4815</strain>
    </source>
</reference>
<keyword evidence="4" id="KW-1185">Reference proteome</keyword>
<dbReference type="InterPro" id="IPR001387">
    <property type="entry name" value="Cro/C1-type_HTH"/>
</dbReference>
<proteinExistence type="predicted"/>
<feature type="domain" description="HTH cro/C1-type" evidence="2">
    <location>
        <begin position="10"/>
        <end position="77"/>
    </location>
</feature>
<dbReference type="Proteomes" id="UP000622166">
    <property type="component" value="Unassembled WGS sequence"/>
</dbReference>
<name>A0A918Q1G2_9ACTN</name>
<reference evidence="3" key="1">
    <citation type="journal article" date="2014" name="Int. J. Syst. Evol. Microbiol.">
        <title>Complete genome sequence of Corynebacterium casei LMG S-19264T (=DSM 44701T), isolated from a smear-ripened cheese.</title>
        <authorList>
            <consortium name="US DOE Joint Genome Institute (JGI-PGF)"/>
            <person name="Walter F."/>
            <person name="Albersmeier A."/>
            <person name="Kalinowski J."/>
            <person name="Ruckert C."/>
        </authorList>
    </citation>
    <scope>NUCLEOTIDE SEQUENCE</scope>
    <source>
        <strain evidence="3">JCM 4815</strain>
    </source>
</reference>